<evidence type="ECO:0000313" key="2">
    <source>
        <dbReference type="EMBL" id="MCV7225883.1"/>
    </source>
</evidence>
<reference evidence="2 3" key="1">
    <citation type="journal article" date="2022" name="BMC Genomics">
        <title>Comparative genome analysis of mycobacteria focusing on tRNA and non-coding RNA.</title>
        <authorList>
            <person name="Behra P.R.K."/>
            <person name="Pettersson B.M.F."/>
            <person name="Ramesh M."/>
            <person name="Das S."/>
            <person name="Dasgupta S."/>
            <person name="Kirsebom L.A."/>
        </authorList>
    </citation>
    <scope>NUCLEOTIDE SEQUENCE [LARGE SCALE GENOMIC DNA]</scope>
    <source>
        <strain evidence="2 3">DSM 44078</strain>
    </source>
</reference>
<accession>A0ABT3C8R9</accession>
<comment type="caution">
    <text evidence="2">The sequence shown here is derived from an EMBL/GenBank/DDBJ whole genome shotgun (WGS) entry which is preliminary data.</text>
</comment>
<organism evidence="2 3">
    <name type="scientific">Mycolicibacterium komossense</name>
    <dbReference type="NCBI Taxonomy" id="1779"/>
    <lineage>
        <taxon>Bacteria</taxon>
        <taxon>Bacillati</taxon>
        <taxon>Actinomycetota</taxon>
        <taxon>Actinomycetes</taxon>
        <taxon>Mycobacteriales</taxon>
        <taxon>Mycobacteriaceae</taxon>
        <taxon>Mycolicibacterium</taxon>
    </lineage>
</organism>
<sequence>MRFHWSAEPGIDLYSGPAVPIRAYSESFYIINLLADPDAGYPGFSRAISVPPDQVGKRRFNNPRPQGTSVISNYGDYVNKPLYGTMYLLIMRITPTPTGFSTLVCDTRAGLYLIGPDGKYVPRWKSTSLGPAVIRIDFTNQSTAGATAPSSPTAPQRGPLPAPAEDVFG</sequence>
<evidence type="ECO:0000313" key="3">
    <source>
        <dbReference type="Proteomes" id="UP001526201"/>
    </source>
</evidence>
<gene>
    <name evidence="2" type="ORF">H7J73_07535</name>
</gene>
<feature type="region of interest" description="Disordered" evidence="1">
    <location>
        <begin position="143"/>
        <end position="169"/>
    </location>
</feature>
<keyword evidence="3" id="KW-1185">Reference proteome</keyword>
<dbReference type="RefSeq" id="WP_264066726.1">
    <property type="nucleotide sequence ID" value="NZ_JACKTY010000020.1"/>
</dbReference>
<proteinExistence type="predicted"/>
<dbReference type="Proteomes" id="UP001526201">
    <property type="component" value="Unassembled WGS sequence"/>
</dbReference>
<protein>
    <submittedName>
        <fullName evidence="2">Uncharacterized protein</fullName>
    </submittedName>
</protein>
<feature type="compositionally biased region" description="Low complexity" evidence="1">
    <location>
        <begin position="143"/>
        <end position="155"/>
    </location>
</feature>
<dbReference type="EMBL" id="JACKTY010000020">
    <property type="protein sequence ID" value="MCV7225883.1"/>
    <property type="molecule type" value="Genomic_DNA"/>
</dbReference>
<name>A0ABT3C8R9_9MYCO</name>
<evidence type="ECO:0000256" key="1">
    <source>
        <dbReference type="SAM" id="MobiDB-lite"/>
    </source>
</evidence>